<dbReference type="GO" id="GO:0006633">
    <property type="term" value="P:fatty acid biosynthetic process"/>
    <property type="evidence" value="ECO:0007669"/>
    <property type="project" value="UniProtKB-KW"/>
</dbReference>
<comment type="caution">
    <text evidence="10">The sequence shown here is derived from an EMBL/GenBank/DDBJ whole genome shotgun (WGS) entry which is preliminary data.</text>
</comment>
<dbReference type="OrthoDB" id="6505209at2759"/>
<keyword evidence="8" id="KW-0511">Multifunctional enzyme</keyword>
<dbReference type="GO" id="GO:0004312">
    <property type="term" value="F:fatty acid synthase activity"/>
    <property type="evidence" value="ECO:0007669"/>
    <property type="project" value="TreeGrafter"/>
</dbReference>
<dbReference type="InterPro" id="IPR016035">
    <property type="entry name" value="Acyl_Trfase/lysoPLipase"/>
</dbReference>
<dbReference type="Pfam" id="PF00698">
    <property type="entry name" value="Acyl_transf_1"/>
    <property type="match status" value="1"/>
</dbReference>
<evidence type="ECO:0000256" key="8">
    <source>
        <dbReference type="ARBA" id="ARBA00023268"/>
    </source>
</evidence>
<dbReference type="Gene3D" id="3.40.366.10">
    <property type="entry name" value="Malonyl-Coenzyme A Acyl Carrier Protein, domain 2"/>
    <property type="match status" value="1"/>
</dbReference>
<dbReference type="InterPro" id="IPR001227">
    <property type="entry name" value="Ac_transferase_dom_sf"/>
</dbReference>
<dbReference type="AlphaFoldDB" id="A0A4Y2FDZ0"/>
<protein>
    <submittedName>
        <fullName evidence="10">Fatty acid synthase</fullName>
    </submittedName>
</protein>
<proteinExistence type="predicted"/>
<organism evidence="10 11">
    <name type="scientific">Araneus ventricosus</name>
    <name type="common">Orbweaver spider</name>
    <name type="synonym">Epeira ventricosa</name>
    <dbReference type="NCBI Taxonomy" id="182803"/>
    <lineage>
        <taxon>Eukaryota</taxon>
        <taxon>Metazoa</taxon>
        <taxon>Ecdysozoa</taxon>
        <taxon>Arthropoda</taxon>
        <taxon>Chelicerata</taxon>
        <taxon>Arachnida</taxon>
        <taxon>Araneae</taxon>
        <taxon>Araneomorphae</taxon>
        <taxon>Entelegynae</taxon>
        <taxon>Araneoidea</taxon>
        <taxon>Araneidae</taxon>
        <taxon>Araneus</taxon>
    </lineage>
</organism>
<evidence type="ECO:0000256" key="5">
    <source>
        <dbReference type="ARBA" id="ARBA00023002"/>
    </source>
</evidence>
<dbReference type="SUPFAM" id="SSF52151">
    <property type="entry name" value="FabD/lysophospholipase-like"/>
    <property type="match status" value="1"/>
</dbReference>
<keyword evidence="1" id="KW-0596">Phosphopantetheine</keyword>
<dbReference type="GO" id="GO:0016491">
    <property type="term" value="F:oxidoreductase activity"/>
    <property type="evidence" value="ECO:0007669"/>
    <property type="project" value="UniProtKB-KW"/>
</dbReference>
<dbReference type="PANTHER" id="PTHR43775:SF7">
    <property type="entry name" value="FATTY ACID SYNTHASE"/>
    <property type="match status" value="1"/>
</dbReference>
<evidence type="ECO:0000256" key="7">
    <source>
        <dbReference type="ARBA" id="ARBA00023160"/>
    </source>
</evidence>
<keyword evidence="3" id="KW-0276">Fatty acid metabolism</keyword>
<evidence type="ECO:0000313" key="10">
    <source>
        <dbReference type="EMBL" id="GBM38878.1"/>
    </source>
</evidence>
<feature type="domain" description="Malonyl-CoA:ACP transacylase (MAT)" evidence="9">
    <location>
        <begin position="1"/>
        <end position="112"/>
    </location>
</feature>
<reference evidence="10 11" key="1">
    <citation type="journal article" date="2019" name="Sci. Rep.">
        <title>Orb-weaving spider Araneus ventricosus genome elucidates the spidroin gene catalogue.</title>
        <authorList>
            <person name="Kono N."/>
            <person name="Nakamura H."/>
            <person name="Ohtoshi R."/>
            <person name="Moran D.A.P."/>
            <person name="Shinohara A."/>
            <person name="Yoshida Y."/>
            <person name="Fujiwara M."/>
            <person name="Mori M."/>
            <person name="Tomita M."/>
            <person name="Arakawa K."/>
        </authorList>
    </citation>
    <scope>NUCLEOTIDE SEQUENCE [LARGE SCALE GENOMIC DNA]</scope>
</reference>
<evidence type="ECO:0000256" key="1">
    <source>
        <dbReference type="ARBA" id="ARBA00022450"/>
    </source>
</evidence>
<keyword evidence="7" id="KW-0275">Fatty acid biosynthesis</keyword>
<dbReference type="Proteomes" id="UP000499080">
    <property type="component" value="Unassembled WGS sequence"/>
</dbReference>
<keyword evidence="11" id="KW-1185">Reference proteome</keyword>
<keyword evidence="4" id="KW-0521">NADP</keyword>
<keyword evidence="5" id="KW-0560">Oxidoreductase</keyword>
<evidence type="ECO:0000256" key="3">
    <source>
        <dbReference type="ARBA" id="ARBA00022832"/>
    </source>
</evidence>
<dbReference type="EMBL" id="BGPR01000880">
    <property type="protein sequence ID" value="GBM38878.1"/>
    <property type="molecule type" value="Genomic_DNA"/>
</dbReference>
<name>A0A4Y2FDZ0_ARAVE</name>
<evidence type="ECO:0000256" key="2">
    <source>
        <dbReference type="ARBA" id="ARBA00022516"/>
    </source>
</evidence>
<evidence type="ECO:0000256" key="6">
    <source>
        <dbReference type="ARBA" id="ARBA00023098"/>
    </source>
</evidence>
<keyword evidence="2" id="KW-0444">Lipid biosynthesis</keyword>
<dbReference type="PANTHER" id="PTHR43775">
    <property type="entry name" value="FATTY ACID SYNTHASE"/>
    <property type="match status" value="1"/>
</dbReference>
<keyword evidence="6" id="KW-0443">Lipid metabolism</keyword>
<evidence type="ECO:0000256" key="4">
    <source>
        <dbReference type="ARBA" id="ARBA00022857"/>
    </source>
</evidence>
<sequence length="112" mass="12065">MGTQWPCMAKQLMNLEVFAISIRRSAEVLNSFGLDVTDLVTNGRPNECDLRNIIPVFVSIASVQVALVDVLNEIGITPDGIIGHSVGELGCSYADGSLTAEQIVLAAYWRGK</sequence>
<gene>
    <name evidence="10" type="primary">FASN_27</name>
    <name evidence="10" type="ORF">AVEN_49743_1</name>
</gene>
<dbReference type="InterPro" id="IPR014043">
    <property type="entry name" value="Acyl_transferase_dom"/>
</dbReference>
<evidence type="ECO:0000259" key="9">
    <source>
        <dbReference type="Pfam" id="PF00698"/>
    </source>
</evidence>
<accession>A0A4Y2FDZ0</accession>
<dbReference type="InterPro" id="IPR050091">
    <property type="entry name" value="PKS_NRPS_Biosynth_Enz"/>
</dbReference>
<evidence type="ECO:0000313" key="11">
    <source>
        <dbReference type="Proteomes" id="UP000499080"/>
    </source>
</evidence>